<feature type="compositionally biased region" description="Basic and acidic residues" evidence="1">
    <location>
        <begin position="241"/>
        <end position="250"/>
    </location>
</feature>
<sequence length="672" mass="75163">MSMIAHSPHWRSRFASTVAKPCQHPKGLRSHRDVISDVEKGQGQSVQHNCNPPAITTVTPWASSGGDGRWATELSATRGAPNSRYLEVIALDILLQAAYYLLNISHIALPFPSGHSALLLEWLDAYYETHQVYFLGRINNRPKQGRVSSVHLTFKSLKAKTMFQSNTLLMLAKYMVQGRNYNRVEQEGELGSSQEGTCSQKDRTVQKCDAAKPHERSKTTAGKKRSTGSAEHPNDEDDLNDSGKDGDISGKRSKKRVKESGLKFACPFFKHEPERYKTIRSCMGPGWTNVHRVKSPHREHIFRSHCEPPFKCFRCHSAFKTEDELSDHQRQTIPCKVCVPESQDRHGLSTINADTEKRLRSRKTNKSLTEEEKWFNMYQLIFPGHSPPLSPYHSETEDLVALFNRSIGPRFRLDLRERLKREFLDSFPISTMLDDILHQAMAALTNAFLHESDIDGKESETSIDSLQVESFFDESCERTAVAKCADAVSFNPKLPHELKSLPQSVNDTVLNHSTAADSGYTGWLSTTSKPPSDSSSGTKALSSPLGSGEDIDPEKASASIPHLDSEDQRKVGTHGLRQTILGEPLLPPSPDASQSTVHERPGGYSYINNCHHDAGDSSHEYRETCQVANQGNDSRHPFTSPSDIEIWNPFEQELAYPYEPLGSISFNVHLAD</sequence>
<protein>
    <recommendedName>
        <fullName evidence="4">C2H2-type domain-containing protein</fullName>
    </recommendedName>
</protein>
<organism evidence="2 3">
    <name type="scientific">Fusarium fujikuroi</name>
    <name type="common">Bakanae and foot rot disease fungus</name>
    <name type="synonym">Gibberella fujikuroi</name>
    <dbReference type="NCBI Taxonomy" id="5127"/>
    <lineage>
        <taxon>Eukaryota</taxon>
        <taxon>Fungi</taxon>
        <taxon>Dikarya</taxon>
        <taxon>Ascomycota</taxon>
        <taxon>Pezizomycotina</taxon>
        <taxon>Sordariomycetes</taxon>
        <taxon>Hypocreomycetidae</taxon>
        <taxon>Hypocreales</taxon>
        <taxon>Nectriaceae</taxon>
        <taxon>Fusarium</taxon>
        <taxon>Fusarium fujikuroi species complex</taxon>
    </lineage>
</organism>
<evidence type="ECO:0008006" key="4">
    <source>
        <dbReference type="Google" id="ProtNLM"/>
    </source>
</evidence>
<name>A0A9Q9REJ9_FUSFU</name>
<evidence type="ECO:0000313" key="3">
    <source>
        <dbReference type="Proteomes" id="UP000760494"/>
    </source>
</evidence>
<reference evidence="2" key="1">
    <citation type="submission" date="2019-05" db="EMBL/GenBank/DDBJ databases">
        <authorList>
            <person name="Piombo E."/>
        </authorList>
    </citation>
    <scope>NUCLEOTIDE SEQUENCE</scope>
    <source>
        <strain evidence="2">C2S</strain>
    </source>
</reference>
<dbReference type="EMBL" id="CABFJX010000024">
    <property type="protein sequence ID" value="VTT58854.1"/>
    <property type="molecule type" value="Genomic_DNA"/>
</dbReference>
<dbReference type="AlphaFoldDB" id="A0A9Q9REJ9"/>
<dbReference type="PANTHER" id="PTHR38166:SF1">
    <property type="entry name" value="C2H2-TYPE DOMAIN-CONTAINING PROTEIN"/>
    <property type="match status" value="1"/>
</dbReference>
<evidence type="ECO:0000256" key="1">
    <source>
        <dbReference type="SAM" id="MobiDB-lite"/>
    </source>
</evidence>
<evidence type="ECO:0000313" key="2">
    <source>
        <dbReference type="EMBL" id="VTT58854.1"/>
    </source>
</evidence>
<feature type="region of interest" description="Disordered" evidence="1">
    <location>
        <begin position="186"/>
        <end position="254"/>
    </location>
</feature>
<dbReference type="Proteomes" id="UP000760494">
    <property type="component" value="Unassembled WGS sequence"/>
</dbReference>
<feature type="region of interest" description="Disordered" evidence="1">
    <location>
        <begin position="581"/>
        <end position="600"/>
    </location>
</feature>
<comment type="caution">
    <text evidence="2">The sequence shown here is derived from an EMBL/GenBank/DDBJ whole genome shotgun (WGS) entry which is preliminary data.</text>
</comment>
<dbReference type="PANTHER" id="PTHR38166">
    <property type="entry name" value="C2H2-TYPE DOMAIN-CONTAINING PROTEIN-RELATED"/>
    <property type="match status" value="1"/>
</dbReference>
<feature type="compositionally biased region" description="Basic and acidic residues" evidence="1">
    <location>
        <begin position="200"/>
        <end position="218"/>
    </location>
</feature>
<proteinExistence type="predicted"/>
<feature type="region of interest" description="Disordered" evidence="1">
    <location>
        <begin position="520"/>
        <end position="571"/>
    </location>
</feature>
<accession>A0A9Q9REJ9</accession>
<feature type="compositionally biased region" description="Low complexity" evidence="1">
    <location>
        <begin position="525"/>
        <end position="539"/>
    </location>
</feature>
<gene>
    <name evidence="2" type="ORF">C2S_3742</name>
</gene>